<dbReference type="CDD" id="cd03293">
    <property type="entry name" value="ABC_NrtD_SsuB_transporters"/>
    <property type="match status" value="1"/>
</dbReference>
<evidence type="ECO:0000256" key="3">
    <source>
        <dbReference type="ARBA" id="ARBA00022840"/>
    </source>
</evidence>
<dbReference type="PANTHER" id="PTHR42788:SF13">
    <property type="entry name" value="ALIPHATIC SULFONATES IMPORT ATP-BINDING PROTEIN SSUB"/>
    <property type="match status" value="1"/>
</dbReference>
<dbReference type="Proteomes" id="UP000607645">
    <property type="component" value="Unassembled WGS sequence"/>
</dbReference>
<dbReference type="SUPFAM" id="SSF52540">
    <property type="entry name" value="P-loop containing nucleoside triphosphate hydrolases"/>
    <property type="match status" value="1"/>
</dbReference>
<keyword evidence="2" id="KW-0547">Nucleotide-binding</keyword>
<comment type="caution">
    <text evidence="5">The sequence shown here is derived from an EMBL/GenBank/DDBJ whole genome shotgun (WGS) entry which is preliminary data.</text>
</comment>
<dbReference type="Pfam" id="PF00005">
    <property type="entry name" value="ABC_tran"/>
    <property type="match status" value="1"/>
</dbReference>
<accession>A0A8J6JMP6</accession>
<dbReference type="GO" id="GO:0005524">
    <property type="term" value="F:ATP binding"/>
    <property type="evidence" value="ECO:0007669"/>
    <property type="project" value="UniProtKB-KW"/>
</dbReference>
<dbReference type="EMBL" id="JACOPQ010000005">
    <property type="protein sequence ID" value="MBC5736995.1"/>
    <property type="molecule type" value="Genomic_DNA"/>
</dbReference>
<keyword evidence="1" id="KW-0813">Transport</keyword>
<proteinExistence type="predicted"/>
<dbReference type="PROSITE" id="PS50893">
    <property type="entry name" value="ABC_TRANSPORTER_2"/>
    <property type="match status" value="1"/>
</dbReference>
<dbReference type="GO" id="GO:0016887">
    <property type="term" value="F:ATP hydrolysis activity"/>
    <property type="evidence" value="ECO:0007669"/>
    <property type="project" value="InterPro"/>
</dbReference>
<dbReference type="InterPro" id="IPR017871">
    <property type="entry name" value="ABC_transporter-like_CS"/>
</dbReference>
<dbReference type="InterPro" id="IPR003593">
    <property type="entry name" value="AAA+_ATPase"/>
</dbReference>
<sequence>MPAIDIQNLTFRYPGDSRPVLDHLSLTVEDGAFLSVIGPSGCGKSTLLRLISGLSLPDGGCVTIGGQPVTGPGPGRAIVFQQGGLFPWLTVRGNVAFALRKADASLTRQQANDRAAAALVRVGLGDDLHRYPGELSGGMAQRVAIARALTMGGDLLLLDEPFGALDPKNRQALQQLLLDLWESERKTVVLVTHDIDEAIILSDRIAFFRPGGLRLTLPVDFPRPRVPAALLTSAAGCAIRKRLIGLFYEYGEAV</sequence>
<dbReference type="InterPro" id="IPR050166">
    <property type="entry name" value="ABC_transporter_ATP-bind"/>
</dbReference>
<dbReference type="SMART" id="SM00382">
    <property type="entry name" value="AAA"/>
    <property type="match status" value="1"/>
</dbReference>
<dbReference type="Gene3D" id="3.40.50.300">
    <property type="entry name" value="P-loop containing nucleotide triphosphate hydrolases"/>
    <property type="match status" value="1"/>
</dbReference>
<protein>
    <submittedName>
        <fullName evidence="5">ABC transporter ATP-binding protein</fullName>
    </submittedName>
</protein>
<keyword evidence="6" id="KW-1185">Reference proteome</keyword>
<name>A0A8J6JMP6_9FIRM</name>
<feature type="domain" description="ABC transporter" evidence="4">
    <location>
        <begin position="4"/>
        <end position="235"/>
    </location>
</feature>
<keyword evidence="3 5" id="KW-0067">ATP-binding</keyword>
<evidence type="ECO:0000256" key="1">
    <source>
        <dbReference type="ARBA" id="ARBA00022448"/>
    </source>
</evidence>
<evidence type="ECO:0000259" key="4">
    <source>
        <dbReference type="PROSITE" id="PS50893"/>
    </source>
</evidence>
<reference evidence="5" key="1">
    <citation type="submission" date="2020-08" db="EMBL/GenBank/DDBJ databases">
        <title>Genome public.</title>
        <authorList>
            <person name="Liu C."/>
            <person name="Sun Q."/>
        </authorList>
    </citation>
    <scope>NUCLEOTIDE SEQUENCE</scope>
    <source>
        <strain evidence="5">NSJ-52</strain>
    </source>
</reference>
<dbReference type="PANTHER" id="PTHR42788">
    <property type="entry name" value="TAURINE IMPORT ATP-BINDING PROTEIN-RELATED"/>
    <property type="match status" value="1"/>
</dbReference>
<evidence type="ECO:0000256" key="2">
    <source>
        <dbReference type="ARBA" id="ARBA00022741"/>
    </source>
</evidence>
<evidence type="ECO:0000313" key="5">
    <source>
        <dbReference type="EMBL" id="MBC5736995.1"/>
    </source>
</evidence>
<dbReference type="InterPro" id="IPR003439">
    <property type="entry name" value="ABC_transporter-like_ATP-bd"/>
</dbReference>
<dbReference type="AlphaFoldDB" id="A0A8J6JMP6"/>
<dbReference type="PROSITE" id="PS00211">
    <property type="entry name" value="ABC_TRANSPORTER_1"/>
    <property type="match status" value="1"/>
</dbReference>
<gene>
    <name evidence="5" type="ORF">H8S62_08200</name>
</gene>
<dbReference type="RefSeq" id="WP_155147554.1">
    <property type="nucleotide sequence ID" value="NZ_JACOPQ010000005.1"/>
</dbReference>
<dbReference type="InterPro" id="IPR027417">
    <property type="entry name" value="P-loop_NTPase"/>
</dbReference>
<evidence type="ECO:0000313" key="6">
    <source>
        <dbReference type="Proteomes" id="UP000607645"/>
    </source>
</evidence>
<organism evidence="5 6">
    <name type="scientific">Lawsonibacter faecis</name>
    <dbReference type="NCBI Taxonomy" id="2763052"/>
    <lineage>
        <taxon>Bacteria</taxon>
        <taxon>Bacillati</taxon>
        <taxon>Bacillota</taxon>
        <taxon>Clostridia</taxon>
        <taxon>Eubacteriales</taxon>
        <taxon>Oscillospiraceae</taxon>
        <taxon>Lawsonibacter</taxon>
    </lineage>
</organism>